<keyword evidence="7" id="KW-1185">Reference proteome</keyword>
<dbReference type="Pfam" id="PF04279">
    <property type="entry name" value="IspA"/>
    <property type="match status" value="1"/>
</dbReference>
<comment type="subcellular location">
    <subcellularLocation>
        <location evidence="5">Cell inner membrane</location>
        <topology evidence="5">Multi-pass membrane protein</topology>
    </subcellularLocation>
</comment>
<dbReference type="EMBL" id="QGKU01000026">
    <property type="protein sequence ID" value="PWR03564.1"/>
    <property type="molecule type" value="Genomic_DNA"/>
</dbReference>
<feature type="transmembrane region" description="Helical" evidence="5">
    <location>
        <begin position="69"/>
        <end position="90"/>
    </location>
</feature>
<protein>
    <recommendedName>
        <fullName evidence="5">Inner membrane-spanning protein YciB</fullName>
    </recommendedName>
</protein>
<evidence type="ECO:0000313" key="6">
    <source>
        <dbReference type="EMBL" id="PWR03564.1"/>
    </source>
</evidence>
<keyword evidence="2 5" id="KW-0812">Transmembrane</keyword>
<feature type="transmembrane region" description="Helical" evidence="5">
    <location>
        <begin position="166"/>
        <end position="184"/>
    </location>
</feature>
<dbReference type="GO" id="GO:0005886">
    <property type="term" value="C:plasma membrane"/>
    <property type="evidence" value="ECO:0007669"/>
    <property type="project" value="UniProtKB-SubCell"/>
</dbReference>
<feature type="transmembrane region" description="Helical" evidence="5">
    <location>
        <begin position="102"/>
        <end position="122"/>
    </location>
</feature>
<accession>A0A2V2LJ55</accession>
<comment type="caution">
    <text evidence="6">The sequence shown here is derived from an EMBL/GenBank/DDBJ whole genome shotgun (WGS) entry which is preliminary data.</text>
</comment>
<dbReference type="InterPro" id="IPR006008">
    <property type="entry name" value="YciB"/>
</dbReference>
<organism evidence="6 7">
    <name type="scientific">Meridianimarinicoccus roseus</name>
    <dbReference type="NCBI Taxonomy" id="2072018"/>
    <lineage>
        <taxon>Bacteria</taxon>
        <taxon>Pseudomonadati</taxon>
        <taxon>Pseudomonadota</taxon>
        <taxon>Alphaproteobacteria</taxon>
        <taxon>Rhodobacterales</taxon>
        <taxon>Paracoccaceae</taxon>
        <taxon>Meridianimarinicoccus</taxon>
    </lineage>
</organism>
<dbReference type="RefSeq" id="WP_109810965.1">
    <property type="nucleotide sequence ID" value="NZ_QGKU01000026.1"/>
</dbReference>
<evidence type="ECO:0000256" key="5">
    <source>
        <dbReference type="HAMAP-Rule" id="MF_00189"/>
    </source>
</evidence>
<evidence type="ECO:0000256" key="3">
    <source>
        <dbReference type="ARBA" id="ARBA00022989"/>
    </source>
</evidence>
<dbReference type="Proteomes" id="UP000245680">
    <property type="component" value="Unassembled WGS sequence"/>
</dbReference>
<evidence type="ECO:0000313" key="7">
    <source>
        <dbReference type="Proteomes" id="UP000245680"/>
    </source>
</evidence>
<dbReference type="PANTHER" id="PTHR36917:SF1">
    <property type="entry name" value="INNER MEMBRANE-SPANNING PROTEIN YCIB"/>
    <property type="match status" value="1"/>
</dbReference>
<gene>
    <name evidence="5" type="primary">yciB</name>
    <name evidence="6" type="ORF">DKT77_06585</name>
</gene>
<feature type="transmembrane region" description="Helical" evidence="5">
    <location>
        <begin position="41"/>
        <end position="63"/>
    </location>
</feature>
<feature type="transmembrane region" description="Helical" evidence="5">
    <location>
        <begin position="134"/>
        <end position="154"/>
    </location>
</feature>
<keyword evidence="3 5" id="KW-1133">Transmembrane helix</keyword>
<proteinExistence type="inferred from homology"/>
<keyword evidence="5" id="KW-0997">Cell inner membrane</keyword>
<comment type="similarity">
    <text evidence="5">Belongs to the YciB family.</text>
</comment>
<evidence type="ECO:0000256" key="1">
    <source>
        <dbReference type="ARBA" id="ARBA00022475"/>
    </source>
</evidence>
<dbReference type="PANTHER" id="PTHR36917">
    <property type="entry name" value="INTRACELLULAR SEPTATION PROTEIN A-RELATED"/>
    <property type="match status" value="1"/>
</dbReference>
<feature type="transmembrane region" description="Helical" evidence="5">
    <location>
        <begin position="12"/>
        <end position="29"/>
    </location>
</feature>
<comment type="function">
    <text evidence="5">Plays a role in cell envelope biogenesis, maintenance of cell envelope integrity and membrane homeostasis.</text>
</comment>
<keyword evidence="4 5" id="KW-0472">Membrane</keyword>
<sequence length="202" mass="22415">MTGKTDNAVLKQVLELGPVLAFLAGYVYLREQTVSIGGRDYDGFIVITGLFIPLLIASNAALWKLTGKVSRIQILTLVMVVVFGGLTVWLNDERFFKMKSTIVFSIFAALLGIGLARGQSWLEFVLDGAIPMSHAGWMALTRRLTAFLVAMAVANELIWRSFSTDVYVAWDTFGQMGAMFAFFISQSGLMNRHWQDDDDKTA</sequence>
<dbReference type="OrthoDB" id="9788219at2"/>
<name>A0A2V2LJ55_9RHOB</name>
<reference evidence="6 7" key="1">
    <citation type="submission" date="2018-05" db="EMBL/GenBank/DDBJ databases">
        <title>Rhodobacteraceae gen. nov., sp. nov. isolated from sea water.</title>
        <authorList>
            <person name="Ren Y."/>
        </authorList>
    </citation>
    <scope>NUCLEOTIDE SEQUENCE [LARGE SCALE GENOMIC DNA]</scope>
    <source>
        <strain evidence="6 7">TG-679</strain>
    </source>
</reference>
<dbReference type="HAMAP" id="MF_00189">
    <property type="entry name" value="YciB"/>
    <property type="match status" value="1"/>
</dbReference>
<evidence type="ECO:0000256" key="2">
    <source>
        <dbReference type="ARBA" id="ARBA00022692"/>
    </source>
</evidence>
<keyword evidence="1 5" id="KW-1003">Cell membrane</keyword>
<evidence type="ECO:0000256" key="4">
    <source>
        <dbReference type="ARBA" id="ARBA00023136"/>
    </source>
</evidence>
<dbReference type="AlphaFoldDB" id="A0A2V2LJ55"/>